<sequence length="408" mass="46582">MQATNKLTPFFENLNFERDDNTMVINFGPQHPSAHGQLRLVLELDGELVVKAYPDIGYLHRGIEKMAENMTYNEFLPTTDRLDYIASTSNNYAYALSVERLIGLEIPRRAQVIRTMLLELNRIISHLFFVATHALDVGAMSVFLYAFREREFAMDLMEDYCGARLTHSAVRIGGVPLDLPKGWLTSLAKFIDKMPENIKTYEDLLSANRIWKMRLEDVGVLTPEDALSWGCTGPMLRGSGIKYDVRKEEPYELYGELDFDIPVSDRNDSYGRYLLYMEEMKESVKILKQLIPMYKDTDPQLMAHSPQYISAPKEEIMTQNYALMQHFVLVTQGMRPPVGEVYAPTESPKGELGFYIKSEGEPYAYRLKCRAPSFFHTGLLQEILVGTYIADVVTIIGSTNIVFGEVDR</sequence>
<evidence type="ECO:0000313" key="3">
    <source>
        <dbReference type="EMBL" id="SFV55421.1"/>
    </source>
</evidence>
<accession>A0A1W1BPL1</accession>
<dbReference type="InterPro" id="IPR029014">
    <property type="entry name" value="NiFe-Hase_large"/>
</dbReference>
<keyword evidence="3" id="KW-0560">Oxidoreductase</keyword>
<dbReference type="HAMAP" id="MF_01358">
    <property type="entry name" value="NDH1_NuoD"/>
    <property type="match status" value="1"/>
</dbReference>
<dbReference type="InterPro" id="IPR022885">
    <property type="entry name" value="NDH1_su_D/H"/>
</dbReference>
<keyword evidence="3" id="KW-0830">Ubiquinone</keyword>
<dbReference type="Pfam" id="PF00346">
    <property type="entry name" value="Complex1_49kDa"/>
    <property type="match status" value="1"/>
</dbReference>
<dbReference type="NCBIfam" id="NF004739">
    <property type="entry name" value="PRK06075.1"/>
    <property type="match status" value="1"/>
</dbReference>
<dbReference type="EMBL" id="FPHC01000037">
    <property type="protein sequence ID" value="SFV55421.1"/>
    <property type="molecule type" value="Genomic_DNA"/>
</dbReference>
<dbReference type="SUPFAM" id="SSF56762">
    <property type="entry name" value="HydB/Nqo4-like"/>
    <property type="match status" value="1"/>
</dbReference>
<dbReference type="GO" id="GO:0048038">
    <property type="term" value="F:quinone binding"/>
    <property type="evidence" value="ECO:0007669"/>
    <property type="project" value="InterPro"/>
</dbReference>
<dbReference type="NCBIfam" id="TIGR01962">
    <property type="entry name" value="NuoD"/>
    <property type="match status" value="1"/>
</dbReference>
<dbReference type="EC" id="1.6.5.3" evidence="3"/>
<keyword evidence="1" id="KW-0812">Transmembrane</keyword>
<name>A0A1W1BPL1_9ZZZZ</name>
<organism evidence="3">
    <name type="scientific">hydrothermal vent metagenome</name>
    <dbReference type="NCBI Taxonomy" id="652676"/>
    <lineage>
        <taxon>unclassified sequences</taxon>
        <taxon>metagenomes</taxon>
        <taxon>ecological metagenomes</taxon>
    </lineage>
</organism>
<proteinExistence type="inferred from homology"/>
<reference evidence="3" key="1">
    <citation type="submission" date="2016-10" db="EMBL/GenBank/DDBJ databases">
        <authorList>
            <person name="de Groot N.N."/>
        </authorList>
    </citation>
    <scope>NUCLEOTIDE SEQUENCE</scope>
</reference>
<dbReference type="InterPro" id="IPR001135">
    <property type="entry name" value="NADH_Q_OxRdtase_suD"/>
</dbReference>
<dbReference type="PANTHER" id="PTHR11993:SF10">
    <property type="entry name" value="NADH DEHYDROGENASE [UBIQUINONE] IRON-SULFUR PROTEIN 2, MITOCHONDRIAL"/>
    <property type="match status" value="1"/>
</dbReference>
<keyword evidence="1" id="KW-0472">Membrane</keyword>
<keyword evidence="1" id="KW-1133">Transmembrane helix</keyword>
<dbReference type="GO" id="GO:0016651">
    <property type="term" value="F:oxidoreductase activity, acting on NAD(P)H"/>
    <property type="evidence" value="ECO:0007669"/>
    <property type="project" value="InterPro"/>
</dbReference>
<feature type="transmembrane region" description="Helical" evidence="1">
    <location>
        <begin position="123"/>
        <end position="147"/>
    </location>
</feature>
<evidence type="ECO:0000256" key="1">
    <source>
        <dbReference type="SAM" id="Phobius"/>
    </source>
</evidence>
<gene>
    <name evidence="3" type="ORF">MNB_SV-6-1931</name>
</gene>
<dbReference type="Gene3D" id="1.10.645.10">
    <property type="entry name" value="Cytochrome-c3 Hydrogenase, chain B"/>
    <property type="match status" value="1"/>
</dbReference>
<dbReference type="AlphaFoldDB" id="A0A1W1BPL1"/>
<protein>
    <submittedName>
        <fullName evidence="3">NADH-ubiquinone oxidoreductase chain D</fullName>
        <ecNumber evidence="3">1.6.5.3</ecNumber>
    </submittedName>
</protein>
<dbReference type="PANTHER" id="PTHR11993">
    <property type="entry name" value="NADH-UBIQUINONE OXIDOREDUCTASE 49 KDA SUBUNIT"/>
    <property type="match status" value="1"/>
</dbReference>
<evidence type="ECO:0000259" key="2">
    <source>
        <dbReference type="Pfam" id="PF00346"/>
    </source>
</evidence>
<dbReference type="GO" id="GO:0051287">
    <property type="term" value="F:NAD binding"/>
    <property type="evidence" value="ECO:0007669"/>
    <property type="project" value="InterPro"/>
</dbReference>
<feature type="domain" description="NADH-quinone oxidoreductase subunit D" evidence="2">
    <location>
        <begin position="136"/>
        <end position="408"/>
    </location>
</feature>